<protein>
    <submittedName>
        <fullName evidence="3">Uncharacterized protein</fullName>
    </submittedName>
</protein>
<feature type="region of interest" description="Disordered" evidence="1">
    <location>
        <begin position="34"/>
        <end position="58"/>
    </location>
</feature>
<dbReference type="RefSeq" id="WP_373955527.1">
    <property type="nucleotide sequence ID" value="NZ_JBHDLN010000014.1"/>
</dbReference>
<organism evidence="3 4">
    <name type="scientific">Paenibacillus oleatilyticus</name>
    <dbReference type="NCBI Taxonomy" id="2594886"/>
    <lineage>
        <taxon>Bacteria</taxon>
        <taxon>Bacillati</taxon>
        <taxon>Bacillota</taxon>
        <taxon>Bacilli</taxon>
        <taxon>Bacillales</taxon>
        <taxon>Paenibacillaceae</taxon>
        <taxon>Paenibacillus</taxon>
    </lineage>
</organism>
<keyword evidence="2" id="KW-0472">Membrane</keyword>
<evidence type="ECO:0000256" key="1">
    <source>
        <dbReference type="SAM" id="MobiDB-lite"/>
    </source>
</evidence>
<dbReference type="Proteomes" id="UP001575622">
    <property type="component" value="Unassembled WGS sequence"/>
</dbReference>
<keyword evidence="2" id="KW-1133">Transmembrane helix</keyword>
<keyword evidence="4" id="KW-1185">Reference proteome</keyword>
<feature type="transmembrane region" description="Helical" evidence="2">
    <location>
        <begin position="6"/>
        <end position="24"/>
    </location>
</feature>
<feature type="compositionally biased region" description="Basic and acidic residues" evidence="1">
    <location>
        <begin position="42"/>
        <end position="58"/>
    </location>
</feature>
<dbReference type="EMBL" id="JBHDLN010000014">
    <property type="protein sequence ID" value="MFB0845389.1"/>
    <property type="molecule type" value="Genomic_DNA"/>
</dbReference>
<sequence>MDLLLPITTVVLVILGSVCLFISIENDRRVREFNSKSLSSQRARESDDSSKRSTESFA</sequence>
<proteinExistence type="predicted"/>
<keyword evidence="2" id="KW-0812">Transmembrane</keyword>
<accession>A0ABV4V5M4</accession>
<evidence type="ECO:0000256" key="2">
    <source>
        <dbReference type="SAM" id="Phobius"/>
    </source>
</evidence>
<name>A0ABV4V5M4_9BACL</name>
<reference evidence="3 4" key="1">
    <citation type="submission" date="2024-09" db="EMBL/GenBank/DDBJ databases">
        <authorList>
            <person name="Makale K.P.P."/>
            <person name="Makhzoum A."/>
            <person name="Rantong G."/>
            <person name="Rahube T.O."/>
        </authorList>
    </citation>
    <scope>NUCLEOTIDE SEQUENCE [LARGE SCALE GENOMIC DNA]</scope>
    <source>
        <strain evidence="3 4">KM_D13</strain>
    </source>
</reference>
<comment type="caution">
    <text evidence="3">The sequence shown here is derived from an EMBL/GenBank/DDBJ whole genome shotgun (WGS) entry which is preliminary data.</text>
</comment>
<gene>
    <name evidence="3" type="ORF">ACEU3E_24705</name>
</gene>
<evidence type="ECO:0000313" key="4">
    <source>
        <dbReference type="Proteomes" id="UP001575622"/>
    </source>
</evidence>
<evidence type="ECO:0000313" key="3">
    <source>
        <dbReference type="EMBL" id="MFB0845389.1"/>
    </source>
</evidence>